<gene>
    <name evidence="2" type="ORF">JNE38_16925</name>
</gene>
<proteinExistence type="predicted"/>
<evidence type="ECO:0000313" key="3">
    <source>
        <dbReference type="Proteomes" id="UP000596248"/>
    </source>
</evidence>
<dbReference type="EMBL" id="CP069127">
    <property type="protein sequence ID" value="QRG65316.1"/>
    <property type="molecule type" value="Genomic_DNA"/>
</dbReference>
<keyword evidence="1" id="KW-0175">Coiled coil</keyword>
<feature type="coiled-coil region" evidence="1">
    <location>
        <begin position="1"/>
        <end position="38"/>
    </location>
</feature>
<dbReference type="Proteomes" id="UP000596248">
    <property type="component" value="Chromosome"/>
</dbReference>
<dbReference type="RefSeq" id="WP_203254834.1">
    <property type="nucleotide sequence ID" value="NZ_CP069127.1"/>
</dbReference>
<evidence type="ECO:0000256" key="1">
    <source>
        <dbReference type="SAM" id="Coils"/>
    </source>
</evidence>
<keyword evidence="3" id="KW-1185">Reference proteome</keyword>
<accession>A0ABX7FJ11</accession>
<reference evidence="2 3" key="1">
    <citation type="submission" date="2021-01" db="EMBL/GenBank/DDBJ databases">
        <title>Identification of strong promoters based on the transcriptome of Brevibacillus choshinensis.</title>
        <authorList>
            <person name="Yao D."/>
            <person name="Zhang K."/>
            <person name="Wu J."/>
        </authorList>
    </citation>
    <scope>NUCLEOTIDE SEQUENCE [LARGE SCALE GENOMIC DNA]</scope>
    <source>
        <strain evidence="2 3">HPD31-SP3</strain>
    </source>
</reference>
<organism evidence="2 3">
    <name type="scientific">Brevibacillus choshinensis</name>
    <dbReference type="NCBI Taxonomy" id="54911"/>
    <lineage>
        <taxon>Bacteria</taxon>
        <taxon>Bacillati</taxon>
        <taxon>Bacillota</taxon>
        <taxon>Bacilli</taxon>
        <taxon>Bacillales</taxon>
        <taxon>Paenibacillaceae</taxon>
        <taxon>Brevibacillus</taxon>
    </lineage>
</organism>
<name>A0ABX7FJ11_BRECH</name>
<protein>
    <submittedName>
        <fullName evidence="2">Uncharacterized protein</fullName>
    </submittedName>
</protein>
<evidence type="ECO:0000313" key="2">
    <source>
        <dbReference type="EMBL" id="QRG65316.1"/>
    </source>
</evidence>
<sequence>MKDYEQQMERIQQLIAELSEQLSQLEQEQLAYNQQRKRRQSYLSSREILELLEERQGRNGSMATIKRWADNGFLGDVVDEREQFPLLESKQGNKRFLYPRDAVLRFLHEKGLLCPAFDILDRVLLASPSGRFGALVTCVEREDVHFRYQVQLEETGEVVEGVPEEDLILP</sequence>